<dbReference type="Proteomes" id="UP000823388">
    <property type="component" value="Chromosome 9K"/>
</dbReference>
<sequence length="199" mass="21484">MAERGARHAYHPGGGDGGEGDLQVACVVLGQQVCGGSPIHPSEPRGGANQTGHGWLVGNRAANRRNQEHNLGRKGNGRGARTLGLLADVGEEAGATHGGGRGPGGERSTAWELERGGRRHRQEVQSEEDTGGRRHKRDSFAVPFTQFIQRTAVSRPYYPPGHHPIVSHEPTFSQKKKKHEAMTPLGSRRIGFLFPSRTL</sequence>
<gene>
    <name evidence="2" type="ORF">PVAP13_9KG256226</name>
</gene>
<organism evidence="2 3">
    <name type="scientific">Panicum virgatum</name>
    <name type="common">Blackwell switchgrass</name>
    <dbReference type="NCBI Taxonomy" id="38727"/>
    <lineage>
        <taxon>Eukaryota</taxon>
        <taxon>Viridiplantae</taxon>
        <taxon>Streptophyta</taxon>
        <taxon>Embryophyta</taxon>
        <taxon>Tracheophyta</taxon>
        <taxon>Spermatophyta</taxon>
        <taxon>Magnoliopsida</taxon>
        <taxon>Liliopsida</taxon>
        <taxon>Poales</taxon>
        <taxon>Poaceae</taxon>
        <taxon>PACMAD clade</taxon>
        <taxon>Panicoideae</taxon>
        <taxon>Panicodae</taxon>
        <taxon>Paniceae</taxon>
        <taxon>Panicinae</taxon>
        <taxon>Panicum</taxon>
        <taxon>Panicum sect. Hiantes</taxon>
    </lineage>
</organism>
<evidence type="ECO:0000256" key="1">
    <source>
        <dbReference type="SAM" id="MobiDB-lite"/>
    </source>
</evidence>
<comment type="caution">
    <text evidence="2">The sequence shown here is derived from an EMBL/GenBank/DDBJ whole genome shotgun (WGS) entry which is preliminary data.</text>
</comment>
<name>A0A8T0NL00_PANVG</name>
<feature type="region of interest" description="Disordered" evidence="1">
    <location>
        <begin position="92"/>
        <end position="138"/>
    </location>
</feature>
<feature type="compositionally biased region" description="Gly residues" evidence="1">
    <location>
        <begin position="96"/>
        <end position="105"/>
    </location>
</feature>
<evidence type="ECO:0000313" key="3">
    <source>
        <dbReference type="Proteomes" id="UP000823388"/>
    </source>
</evidence>
<proteinExistence type="predicted"/>
<dbReference type="AlphaFoldDB" id="A0A8T0NL00"/>
<protein>
    <submittedName>
        <fullName evidence="2">Uncharacterized protein</fullName>
    </submittedName>
</protein>
<reference evidence="2" key="1">
    <citation type="submission" date="2020-05" db="EMBL/GenBank/DDBJ databases">
        <title>WGS assembly of Panicum virgatum.</title>
        <authorList>
            <person name="Lovell J.T."/>
            <person name="Jenkins J."/>
            <person name="Shu S."/>
            <person name="Juenger T.E."/>
            <person name="Schmutz J."/>
        </authorList>
    </citation>
    <scope>NUCLEOTIDE SEQUENCE</scope>
    <source>
        <strain evidence="2">AP13</strain>
    </source>
</reference>
<dbReference type="EMBL" id="CM029053">
    <property type="protein sequence ID" value="KAG2549568.1"/>
    <property type="molecule type" value="Genomic_DNA"/>
</dbReference>
<evidence type="ECO:0000313" key="2">
    <source>
        <dbReference type="EMBL" id="KAG2549568.1"/>
    </source>
</evidence>
<keyword evidence="3" id="KW-1185">Reference proteome</keyword>
<accession>A0A8T0NL00</accession>